<dbReference type="OrthoDB" id="7464126at2759"/>
<name>A0A4Z1E7E3_9HELO</name>
<evidence type="ECO:0000313" key="1">
    <source>
        <dbReference type="EMBL" id="TGO07300.1"/>
    </source>
</evidence>
<comment type="caution">
    <text evidence="1">The sequence shown here is derived from an EMBL/GenBank/DDBJ whole genome shotgun (WGS) entry which is preliminary data.</text>
</comment>
<dbReference type="EMBL" id="PQXH01000292">
    <property type="protein sequence ID" value="TGO07300.1"/>
    <property type="molecule type" value="Genomic_DNA"/>
</dbReference>
<organism evidence="1 2">
    <name type="scientific">Botrytis tulipae</name>
    <dbReference type="NCBI Taxonomy" id="87230"/>
    <lineage>
        <taxon>Eukaryota</taxon>
        <taxon>Fungi</taxon>
        <taxon>Dikarya</taxon>
        <taxon>Ascomycota</taxon>
        <taxon>Pezizomycotina</taxon>
        <taxon>Leotiomycetes</taxon>
        <taxon>Helotiales</taxon>
        <taxon>Sclerotiniaceae</taxon>
        <taxon>Botrytis</taxon>
    </lineage>
</organism>
<protein>
    <submittedName>
        <fullName evidence="1">Uncharacterized protein</fullName>
    </submittedName>
</protein>
<accession>A0A4Z1E7E3</accession>
<dbReference type="AlphaFoldDB" id="A0A4Z1E7E3"/>
<gene>
    <name evidence="1" type="ORF">BTUL_0294g00040</name>
</gene>
<sequence>MRWLTFYRYLLDEEYQEKLPFLSCESAHLNISFSYIAILNSCDNLIPSNFTEAQRATVAVKGFHGLLTYAIAFWYKHLLECFQKHAQLSTELLDQLQFLLRYRKEITPPKDTQENTGAITENQSLQGLSHSPEIKKLMLDILRFKARSKSHSEAALDKSPEMPLATIFNKLSRLCWEPMLRQRFLISSRWISKFFERLMAPQFSYADM</sequence>
<dbReference type="Proteomes" id="UP000297777">
    <property type="component" value="Unassembled WGS sequence"/>
</dbReference>
<proteinExistence type="predicted"/>
<reference evidence="1 2" key="1">
    <citation type="submission" date="2017-12" db="EMBL/GenBank/DDBJ databases">
        <title>Comparative genomics of Botrytis spp.</title>
        <authorList>
            <person name="Valero-Jimenez C.A."/>
            <person name="Tapia P."/>
            <person name="Veloso J."/>
            <person name="Silva-Moreno E."/>
            <person name="Staats M."/>
            <person name="Valdes J.H."/>
            <person name="Van Kan J.A.L."/>
        </authorList>
    </citation>
    <scope>NUCLEOTIDE SEQUENCE [LARGE SCALE GENOMIC DNA]</scope>
    <source>
        <strain evidence="1 2">Bt9001</strain>
    </source>
</reference>
<keyword evidence="2" id="KW-1185">Reference proteome</keyword>
<evidence type="ECO:0000313" key="2">
    <source>
        <dbReference type="Proteomes" id="UP000297777"/>
    </source>
</evidence>